<evidence type="ECO:0000313" key="12">
    <source>
        <dbReference type="EMBL" id="HGU32670.1"/>
    </source>
</evidence>
<dbReference type="SUPFAM" id="SSF52172">
    <property type="entry name" value="CheY-like"/>
    <property type="match status" value="1"/>
</dbReference>
<dbReference type="InterPro" id="IPR001610">
    <property type="entry name" value="PAC"/>
</dbReference>
<dbReference type="EMBL" id="DSUH01000176">
    <property type="protein sequence ID" value="HGU32670.1"/>
    <property type="molecule type" value="Genomic_DNA"/>
</dbReference>
<dbReference type="EC" id="2.7.13.3" evidence="2"/>
<dbReference type="InterPro" id="IPR001789">
    <property type="entry name" value="Sig_transdc_resp-reg_receiver"/>
</dbReference>
<comment type="caution">
    <text evidence="12">The sequence shown here is derived from an EMBL/GenBank/DDBJ whole genome shotgun (WGS) entry which is preliminary data.</text>
</comment>
<dbReference type="PROSITE" id="PS50110">
    <property type="entry name" value="RESPONSE_REGULATORY"/>
    <property type="match status" value="1"/>
</dbReference>
<dbReference type="InterPro" id="IPR004358">
    <property type="entry name" value="Sig_transdc_His_kin-like_C"/>
</dbReference>
<dbReference type="SUPFAM" id="SSF55874">
    <property type="entry name" value="ATPase domain of HSP90 chaperone/DNA topoisomerase II/histidine kinase"/>
    <property type="match status" value="1"/>
</dbReference>
<sequence>MEESASSPAARIKAFESELQEVSESLAQARQAAREWETTFNASSDAFWILDKDHHVLRSNRAAETIFQKPIDTMIGRLCCETVHGTACPIPECPLRRARATLQRETMELAVNDRYYQISVDPILDGEGRFNGAVHVVSDITDRKRTEAALQQSEAMYRDLVENSSVLICTHDLDGRVLSANKRAAQSLGYPDFDINRISSLNIHIQDFLLPEVRNLFSVYIEELKTKGVAAGEMAVLDARGNRRIWEYNNSLRTEGLEKPIVRGIAHDITERRAAEKELKRRLVYERLLSNISTLAVRVEELSDDDWLSPFLETSLEIIGKTIGVSRTYIFEHCHHTDTMTNTFEWCAEGIPAQKENLRDIPASFAPWWMDTMFREGKICVEDIREIQDDIIRDMLNDQGILSLLVVPLFVEGRYFGFLGFDECSRRRKWPAEDVDLLLSISRIMTGVIERKRNEEALRESEQRFRRIYEESPIAYQSIDADGRILDVNPAWLNLFGYDREEVIGKFLWECFTPESRQTFETNFPVFRKRGVSHGQEREIVHKDGRIMTVVFDGVWVRDKQGNPTYTHCVLHDITERKAAERALQRSEEDFHQLFEAESDAIFLIDNETGRLLRANQAACDMYGYSREELLTMKNTDLSAEPEETQKITVETPPIEKRIIRIPLRWHRRKDGERFPVEITGRFFLREGRPVHIAAIRDITERIKAEEEQERLREQLFQAQKLDAIGKLAGGVAHDFNNMLAVIIGRAELALVKAGGLHSPVGSDIQEILNAAQRSAELTRQLLAFARRQTAEPKVLDLNDIITEMLKMVRRLIGEDMRLTWMPGANLWPIRIDPAQVDQILANLCVNARDAKHPGKETGTIQIETRKVRIDEGYCNGHVECTPGDYVMLAISDDGIGMDRETLALIFEPFFTTKEVGKGTGLGLSTVFGIVKQNGGFINVYSEPGQGTTFKIYLPRVQQEAPAVEVTQEPMVRLEGTETVLIVEDEEIVLGLAKQILEHYGYRVLAANRPGEALELARSHEGRIDLLVTDVVMPQMNGKQLKNLIAEIHPEVRVLFMSGYTSNVIQQKGILDEGIHFIQKPFSVKAFAEKVRAVLG</sequence>
<feature type="modified residue" description="4-aspartylphosphate" evidence="6">
    <location>
        <position position="1030"/>
    </location>
</feature>
<dbReference type="CDD" id="cd00082">
    <property type="entry name" value="HisKA"/>
    <property type="match status" value="1"/>
</dbReference>
<organism evidence="12">
    <name type="scientific">Desulfatirhabdium butyrativorans</name>
    <dbReference type="NCBI Taxonomy" id="340467"/>
    <lineage>
        <taxon>Bacteria</taxon>
        <taxon>Pseudomonadati</taxon>
        <taxon>Thermodesulfobacteriota</taxon>
        <taxon>Desulfobacteria</taxon>
        <taxon>Desulfobacterales</taxon>
        <taxon>Desulfatirhabdiaceae</taxon>
        <taxon>Desulfatirhabdium</taxon>
    </lineage>
</organism>
<feature type="domain" description="PAS" evidence="10">
    <location>
        <begin position="461"/>
        <end position="531"/>
    </location>
</feature>
<evidence type="ECO:0000256" key="1">
    <source>
        <dbReference type="ARBA" id="ARBA00000085"/>
    </source>
</evidence>
<evidence type="ECO:0000259" key="9">
    <source>
        <dbReference type="PROSITE" id="PS50110"/>
    </source>
</evidence>
<dbReference type="SMART" id="SM00387">
    <property type="entry name" value="HATPase_c"/>
    <property type="match status" value="1"/>
</dbReference>
<dbReference type="AlphaFoldDB" id="A0A7C4MM34"/>
<dbReference type="InterPro" id="IPR000014">
    <property type="entry name" value="PAS"/>
</dbReference>
<evidence type="ECO:0000256" key="5">
    <source>
        <dbReference type="ARBA" id="ARBA00022777"/>
    </source>
</evidence>
<dbReference type="Pfam" id="PF00072">
    <property type="entry name" value="Response_reg"/>
    <property type="match status" value="1"/>
</dbReference>
<dbReference type="Gene3D" id="3.30.450.20">
    <property type="entry name" value="PAS domain"/>
    <property type="match status" value="4"/>
</dbReference>
<dbReference type="Gene3D" id="1.10.287.130">
    <property type="match status" value="1"/>
</dbReference>
<dbReference type="PROSITE" id="PS50112">
    <property type="entry name" value="PAS"/>
    <property type="match status" value="3"/>
</dbReference>
<dbReference type="Pfam" id="PF13188">
    <property type="entry name" value="PAS_8"/>
    <property type="match status" value="1"/>
</dbReference>
<dbReference type="InterPro" id="IPR003018">
    <property type="entry name" value="GAF"/>
</dbReference>
<dbReference type="PANTHER" id="PTHR43065">
    <property type="entry name" value="SENSOR HISTIDINE KINASE"/>
    <property type="match status" value="1"/>
</dbReference>
<dbReference type="PRINTS" id="PR00344">
    <property type="entry name" value="BCTRLSENSOR"/>
</dbReference>
<dbReference type="PANTHER" id="PTHR43065:SF42">
    <property type="entry name" value="TWO-COMPONENT SENSOR PPRA"/>
    <property type="match status" value="1"/>
</dbReference>
<dbReference type="InterPro" id="IPR036097">
    <property type="entry name" value="HisK_dim/P_sf"/>
</dbReference>
<comment type="catalytic activity">
    <reaction evidence="1">
        <text>ATP + protein L-histidine = ADP + protein N-phospho-L-histidine.</text>
        <dbReference type="EC" id="2.7.13.3"/>
    </reaction>
</comment>
<protein>
    <recommendedName>
        <fullName evidence="2">histidine kinase</fullName>
        <ecNumber evidence="2">2.7.13.3</ecNumber>
    </recommendedName>
</protein>
<dbReference type="SMART" id="SM00388">
    <property type="entry name" value="HisKA"/>
    <property type="match status" value="1"/>
</dbReference>
<feature type="domain" description="Histidine kinase" evidence="8">
    <location>
        <begin position="731"/>
        <end position="958"/>
    </location>
</feature>
<dbReference type="SMART" id="SM00065">
    <property type="entry name" value="GAF"/>
    <property type="match status" value="1"/>
</dbReference>
<evidence type="ECO:0000256" key="7">
    <source>
        <dbReference type="SAM" id="Coils"/>
    </source>
</evidence>
<gene>
    <name evidence="12" type="ORF">ENS29_07430</name>
</gene>
<evidence type="ECO:0000256" key="2">
    <source>
        <dbReference type="ARBA" id="ARBA00012438"/>
    </source>
</evidence>
<dbReference type="GO" id="GO:0000155">
    <property type="term" value="F:phosphorelay sensor kinase activity"/>
    <property type="evidence" value="ECO:0007669"/>
    <property type="project" value="InterPro"/>
</dbReference>
<dbReference type="Pfam" id="PF13426">
    <property type="entry name" value="PAS_9"/>
    <property type="match status" value="2"/>
</dbReference>
<dbReference type="Gene3D" id="3.30.565.10">
    <property type="entry name" value="Histidine kinase-like ATPase, C-terminal domain"/>
    <property type="match status" value="1"/>
</dbReference>
<evidence type="ECO:0000256" key="4">
    <source>
        <dbReference type="ARBA" id="ARBA00022679"/>
    </source>
</evidence>
<feature type="coiled-coil region" evidence="7">
    <location>
        <begin position="12"/>
        <end position="39"/>
    </location>
</feature>
<proteinExistence type="predicted"/>
<accession>A0A7C4MM34</accession>
<evidence type="ECO:0000256" key="6">
    <source>
        <dbReference type="PROSITE-ProRule" id="PRU00169"/>
    </source>
</evidence>
<dbReference type="Gene3D" id="3.30.450.40">
    <property type="match status" value="1"/>
</dbReference>
<dbReference type="Gene3D" id="3.40.50.2300">
    <property type="match status" value="1"/>
</dbReference>
<dbReference type="SUPFAM" id="SSF47384">
    <property type="entry name" value="Homodimeric domain of signal transducing histidine kinase"/>
    <property type="match status" value="1"/>
</dbReference>
<feature type="domain" description="PAC" evidence="11">
    <location>
        <begin position="100"/>
        <end position="152"/>
    </location>
</feature>
<dbReference type="InterPro" id="IPR029016">
    <property type="entry name" value="GAF-like_dom_sf"/>
</dbReference>
<evidence type="ECO:0000259" key="10">
    <source>
        <dbReference type="PROSITE" id="PS50112"/>
    </source>
</evidence>
<dbReference type="SUPFAM" id="SSF55781">
    <property type="entry name" value="GAF domain-like"/>
    <property type="match status" value="1"/>
</dbReference>
<dbReference type="InterPro" id="IPR003594">
    <property type="entry name" value="HATPase_dom"/>
</dbReference>
<dbReference type="PROSITE" id="PS50113">
    <property type="entry name" value="PAC"/>
    <property type="match status" value="3"/>
</dbReference>
<dbReference type="SMART" id="SM00091">
    <property type="entry name" value="PAS"/>
    <property type="match status" value="4"/>
</dbReference>
<dbReference type="InterPro" id="IPR005467">
    <property type="entry name" value="His_kinase_dom"/>
</dbReference>
<keyword evidence="4" id="KW-0808">Transferase</keyword>
<dbReference type="SMART" id="SM00086">
    <property type="entry name" value="PAC"/>
    <property type="match status" value="4"/>
</dbReference>
<dbReference type="NCBIfam" id="TIGR00229">
    <property type="entry name" value="sensory_box"/>
    <property type="match status" value="4"/>
</dbReference>
<dbReference type="Pfam" id="PF02518">
    <property type="entry name" value="HATPase_c"/>
    <property type="match status" value="1"/>
</dbReference>
<feature type="domain" description="PAC" evidence="11">
    <location>
        <begin position="534"/>
        <end position="586"/>
    </location>
</feature>
<dbReference type="InterPro" id="IPR013656">
    <property type="entry name" value="PAS_4"/>
</dbReference>
<feature type="domain" description="PAC" evidence="11">
    <location>
        <begin position="230"/>
        <end position="281"/>
    </location>
</feature>
<reference evidence="12" key="1">
    <citation type="journal article" date="2020" name="mSystems">
        <title>Genome- and Community-Level Interaction Insights into Carbon Utilization and Element Cycling Functions of Hydrothermarchaeota in Hydrothermal Sediment.</title>
        <authorList>
            <person name="Zhou Z."/>
            <person name="Liu Y."/>
            <person name="Xu W."/>
            <person name="Pan J."/>
            <person name="Luo Z.H."/>
            <person name="Li M."/>
        </authorList>
    </citation>
    <scope>NUCLEOTIDE SEQUENCE [LARGE SCALE GENOMIC DNA]</scope>
    <source>
        <strain evidence="12">SpSt-477</strain>
    </source>
</reference>
<dbReference type="InterPro" id="IPR035965">
    <property type="entry name" value="PAS-like_dom_sf"/>
</dbReference>
<evidence type="ECO:0000259" key="8">
    <source>
        <dbReference type="PROSITE" id="PS50109"/>
    </source>
</evidence>
<keyword evidence="7" id="KW-0175">Coiled coil</keyword>
<feature type="domain" description="PAS" evidence="10">
    <location>
        <begin position="153"/>
        <end position="228"/>
    </location>
</feature>
<dbReference type="SMART" id="SM00448">
    <property type="entry name" value="REC"/>
    <property type="match status" value="1"/>
</dbReference>
<dbReference type="InterPro" id="IPR036890">
    <property type="entry name" value="HATPase_C_sf"/>
</dbReference>
<feature type="domain" description="Response regulatory" evidence="9">
    <location>
        <begin position="979"/>
        <end position="1095"/>
    </location>
</feature>
<dbReference type="SUPFAM" id="SSF55785">
    <property type="entry name" value="PYP-like sensor domain (PAS domain)"/>
    <property type="match status" value="4"/>
</dbReference>
<keyword evidence="5" id="KW-0418">Kinase</keyword>
<evidence type="ECO:0000256" key="3">
    <source>
        <dbReference type="ARBA" id="ARBA00022553"/>
    </source>
</evidence>
<name>A0A7C4MM34_9BACT</name>
<keyword evidence="3 6" id="KW-0597">Phosphoprotein</keyword>
<dbReference type="Pfam" id="PF01590">
    <property type="entry name" value="GAF"/>
    <property type="match status" value="1"/>
</dbReference>
<dbReference type="InterPro" id="IPR011006">
    <property type="entry name" value="CheY-like_superfamily"/>
</dbReference>
<feature type="domain" description="PAS" evidence="10">
    <location>
        <begin position="587"/>
        <end position="631"/>
    </location>
</feature>
<dbReference type="Pfam" id="PF08448">
    <property type="entry name" value="PAS_4"/>
    <property type="match status" value="1"/>
</dbReference>
<evidence type="ECO:0000259" key="11">
    <source>
        <dbReference type="PROSITE" id="PS50113"/>
    </source>
</evidence>
<dbReference type="InterPro" id="IPR003661">
    <property type="entry name" value="HisK_dim/P_dom"/>
</dbReference>
<dbReference type="CDD" id="cd00130">
    <property type="entry name" value="PAS"/>
    <property type="match status" value="3"/>
</dbReference>
<dbReference type="PROSITE" id="PS50109">
    <property type="entry name" value="HIS_KIN"/>
    <property type="match status" value="1"/>
</dbReference>
<dbReference type="InterPro" id="IPR000700">
    <property type="entry name" value="PAS-assoc_C"/>
</dbReference>